<protein>
    <submittedName>
        <fullName evidence="2">NIN-like protein</fullName>
    </submittedName>
</protein>
<feature type="non-terminal residue" evidence="2">
    <location>
        <position position="578"/>
    </location>
</feature>
<sequence length="578" mass="66123">MMAEDKTGDNLYSDVDDHRRAVQEKIKSAFMNVSWPPTRCFIQFWAPANISGRQLLTSFHQPFASSLHPEPLLQKYRLLSQRYAYNIDDHVNQEEDDPMIIIIGGPVATAFQNNYLEVVPDMRKANDPKNPLVYYALECRLTSSLFLPVFYRHPSPEIKSAFCVGVIECSTLNEGRDLVRVLNELKNGLERVGLNMSHLQQCRPYKTMPSLQHARDEIEEALAIVCQSHNLILAQVWIPYENENHEHVSSSLGDTLMEQTFAVKLIGYHTVFDDEDRLLSITPYYDTCDMFPLKMGEGLVGKTLQTYETHFCRNIGKLSDSRLLMLSLPANNNVSCLTICLKSNHTGNLDYGFEFLWHQSRNYHILLRSLLITLKRFLPSFTFAFGAKLGDELCLLDVDNSERNMIRCSCNSNGNKLSPLQSNTSSTPLLREEDIDEYFVRTIQEDTRNRYEWQGRNLPKRKLSDQFRGLAEFSEDDSSASSGCSSSCAKSPDIVSMMFKAEYGDDLIVFHLPVSSATIVAVEKQISGMFDVNRPYKLEYLDYNNAWILMDEDADVRVCIKNRNVNSTHIRLRVTNNC</sequence>
<evidence type="ECO:0000259" key="1">
    <source>
        <dbReference type="SMART" id="SM00666"/>
    </source>
</evidence>
<dbReference type="PANTHER" id="PTHR32002">
    <property type="entry name" value="PROTEIN NLP8"/>
    <property type="match status" value="1"/>
</dbReference>
<accession>A0A1B0T6V9</accession>
<dbReference type="PANTHER" id="PTHR32002:SF49">
    <property type="entry name" value="BILE ACID:SODIUM SYMPORTER_ARSENICAL RESISTANCE PROTEIN ACR3-RELATED"/>
    <property type="match status" value="1"/>
</dbReference>
<feature type="domain" description="PB1" evidence="1">
    <location>
        <begin position="496"/>
        <end position="577"/>
    </location>
</feature>
<dbReference type="InterPro" id="IPR045012">
    <property type="entry name" value="NLP"/>
</dbReference>
<gene>
    <name evidence="2" type="primary">NLP16</name>
</gene>
<dbReference type="SMART" id="SM00666">
    <property type="entry name" value="PB1"/>
    <property type="match status" value="1"/>
</dbReference>
<dbReference type="EMBL" id="KT253081">
    <property type="protein sequence ID" value="ALF46626.1"/>
    <property type="molecule type" value="mRNA"/>
</dbReference>
<dbReference type="InterPro" id="IPR055081">
    <property type="entry name" value="NLP1-9_GAF"/>
</dbReference>
<dbReference type="AlphaFoldDB" id="A0A1B0T6V9"/>
<proteinExistence type="evidence at transcript level"/>
<dbReference type="GO" id="GO:0003700">
    <property type="term" value="F:DNA-binding transcription factor activity"/>
    <property type="evidence" value="ECO:0007669"/>
    <property type="project" value="InterPro"/>
</dbReference>
<dbReference type="InterPro" id="IPR000270">
    <property type="entry name" value="PB1_dom"/>
</dbReference>
<organism evidence="2">
    <name type="scientific">Chrysanthemum morifolium</name>
    <name type="common">Florist's daisy</name>
    <name type="synonym">Dendranthema grandiflorum</name>
    <dbReference type="NCBI Taxonomy" id="41568"/>
    <lineage>
        <taxon>Eukaryota</taxon>
        <taxon>Viridiplantae</taxon>
        <taxon>Streptophyta</taxon>
        <taxon>Embryophyta</taxon>
        <taxon>Tracheophyta</taxon>
        <taxon>Spermatophyta</taxon>
        <taxon>Magnoliopsida</taxon>
        <taxon>eudicotyledons</taxon>
        <taxon>Gunneridae</taxon>
        <taxon>Pentapetalae</taxon>
        <taxon>asterids</taxon>
        <taxon>campanulids</taxon>
        <taxon>Asterales</taxon>
        <taxon>Asteraceae</taxon>
        <taxon>Asteroideae</taxon>
        <taxon>Anthemideae</taxon>
        <taxon>Artemisiinae</taxon>
        <taxon>Chrysanthemum</taxon>
    </lineage>
</organism>
<evidence type="ECO:0000313" key="2">
    <source>
        <dbReference type="EMBL" id="ALF46626.1"/>
    </source>
</evidence>
<name>A0A1B0T6V9_CHRMO</name>
<dbReference type="Pfam" id="PF22922">
    <property type="entry name" value="GAF_NLP"/>
    <property type="match status" value="1"/>
</dbReference>
<dbReference type="SUPFAM" id="SSF54277">
    <property type="entry name" value="CAD &amp; PB1 domains"/>
    <property type="match status" value="1"/>
</dbReference>
<reference evidence="2" key="1">
    <citation type="submission" date="2015-07" db="EMBL/GenBank/DDBJ databases">
        <title>Phylogenetic and Transcription Analysis of Chrysanthemum NLP Transcription Factors.</title>
        <authorList>
            <person name="Song A."/>
        </authorList>
    </citation>
    <scope>NUCLEOTIDE SEQUENCE</scope>
</reference>